<sequence length="93" mass="10668">MEIIYKKRFLKDLKSIPAKAQLAIKSVLDSLRNSDSLETANVDYLKMEGQRPGGNYYRIRIGQYRMGIEYVHPDLVVIMVAVRGGFYNAFPPK</sequence>
<dbReference type="EMBL" id="VCEJ01000002">
    <property type="protein sequence ID" value="TLV03531.1"/>
    <property type="molecule type" value="Genomic_DNA"/>
</dbReference>
<keyword evidence="1" id="KW-1277">Toxin-antitoxin system</keyword>
<accession>A0A5R9L558</accession>
<evidence type="ECO:0008006" key="4">
    <source>
        <dbReference type="Google" id="ProtNLM"/>
    </source>
</evidence>
<evidence type="ECO:0000313" key="3">
    <source>
        <dbReference type="Proteomes" id="UP000306402"/>
    </source>
</evidence>
<name>A0A5R9L558_9BACT</name>
<protein>
    <recommendedName>
        <fullName evidence="4">Type II toxin-antitoxin system RelE/ParE family toxin</fullName>
    </recommendedName>
</protein>
<dbReference type="InterPro" id="IPR052747">
    <property type="entry name" value="TA_system_RelE_toxin"/>
</dbReference>
<dbReference type="AlphaFoldDB" id="A0A5R9L558"/>
<evidence type="ECO:0000313" key="2">
    <source>
        <dbReference type="EMBL" id="TLV03531.1"/>
    </source>
</evidence>
<dbReference type="PANTHER" id="PTHR38813:SF1">
    <property type="entry name" value="TOXIN RELE1-RELATED"/>
    <property type="match status" value="1"/>
</dbReference>
<keyword evidence="3" id="KW-1185">Reference proteome</keyword>
<evidence type="ECO:0000256" key="1">
    <source>
        <dbReference type="ARBA" id="ARBA00022649"/>
    </source>
</evidence>
<dbReference type="Pfam" id="PF05016">
    <property type="entry name" value="ParE_toxin"/>
    <property type="match status" value="1"/>
</dbReference>
<comment type="caution">
    <text evidence="2">The sequence shown here is derived from an EMBL/GenBank/DDBJ whole genome shotgun (WGS) entry which is preliminary data.</text>
</comment>
<dbReference type="PANTHER" id="PTHR38813">
    <property type="match status" value="1"/>
</dbReference>
<dbReference type="InterPro" id="IPR035093">
    <property type="entry name" value="RelE/ParE_toxin_dom_sf"/>
</dbReference>
<reference evidence="2 3" key="1">
    <citation type="submission" date="2019-05" db="EMBL/GenBank/DDBJ databases">
        <authorList>
            <person name="Qu J.-H."/>
        </authorList>
    </citation>
    <scope>NUCLEOTIDE SEQUENCE [LARGE SCALE GENOMIC DNA]</scope>
    <source>
        <strain evidence="2 3">T17</strain>
    </source>
</reference>
<proteinExistence type="predicted"/>
<dbReference type="InterPro" id="IPR007712">
    <property type="entry name" value="RelE/ParE_toxin"/>
</dbReference>
<dbReference type="RefSeq" id="WP_138364740.1">
    <property type="nucleotide sequence ID" value="NZ_VCEJ01000002.1"/>
</dbReference>
<dbReference type="SUPFAM" id="SSF143011">
    <property type="entry name" value="RelE-like"/>
    <property type="match status" value="1"/>
</dbReference>
<dbReference type="Gene3D" id="3.30.2310.20">
    <property type="entry name" value="RelE-like"/>
    <property type="match status" value="1"/>
</dbReference>
<dbReference type="Proteomes" id="UP000306402">
    <property type="component" value="Unassembled WGS sequence"/>
</dbReference>
<dbReference type="OrthoDB" id="5570653at2"/>
<organism evidence="2 3">
    <name type="scientific">Dyadobacter luticola</name>
    <dbReference type="NCBI Taxonomy" id="1979387"/>
    <lineage>
        <taxon>Bacteria</taxon>
        <taxon>Pseudomonadati</taxon>
        <taxon>Bacteroidota</taxon>
        <taxon>Cytophagia</taxon>
        <taxon>Cytophagales</taxon>
        <taxon>Spirosomataceae</taxon>
        <taxon>Dyadobacter</taxon>
    </lineage>
</organism>
<gene>
    <name evidence="2" type="ORF">FEN17_07985</name>
</gene>